<sequence length="355" mass="40521">MQELYFRRHRLERLSTAIRSCNQAGPPNARETSYGENKTKGIVMYLHGLSKDEILCKKRFESYEESSKKNQIRMVTLFGQQVYTARDESFVSCNEQVNRNCLNPLMEDCDLQLPENHESVEYREFHSIGSSQDSIDLRIEAYGTNLCGKKSEKVNISDGSCLLDLNKPPAYEPVSIDHQCGLDGVHEKDCSASPASCCTAENNSRTEGEDSCEVIQMAAECLVHISAVSHNQSHGVQEPGRSCDSFELHTLEIRETVPEELCCVSSKAIYDFSKKKEFGVKLRRGRRMKNFQKEILPELVSLSRHEIREDINLLETVFRSRDYKKMQGKTKDGKCKPNLRNTKGLTQTYVGKRRR</sequence>
<organism evidence="2">
    <name type="scientific">Arabidopsis thaliana</name>
    <name type="common">Mouse-ear cress</name>
    <dbReference type="NCBI Taxonomy" id="3702"/>
    <lineage>
        <taxon>Eukaryota</taxon>
        <taxon>Viridiplantae</taxon>
        <taxon>Streptophyta</taxon>
        <taxon>Embryophyta</taxon>
        <taxon>Tracheophyta</taxon>
        <taxon>Spermatophyta</taxon>
        <taxon>Magnoliopsida</taxon>
        <taxon>eudicotyledons</taxon>
        <taxon>Gunneridae</taxon>
        <taxon>Pentapetalae</taxon>
        <taxon>rosids</taxon>
        <taxon>malvids</taxon>
        <taxon>Brassicales</taxon>
        <taxon>Brassicaceae</taxon>
        <taxon>Camelineae</taxon>
        <taxon>Arabidopsis</taxon>
    </lineage>
</organism>
<name>Q9SXE4_ARATH</name>
<reference key="2">
    <citation type="journal article" date="2000" name="Nature">
        <title>Sequence and analysis of chromosome 1 of the plant Arabidopsis thaliana.</title>
        <authorList>
            <person name="Theologis A."/>
            <person name="Ecker J.R."/>
            <person name="Palm C.J."/>
            <person name="Federspiel N.A."/>
            <person name="Kaul S."/>
            <person name="White O."/>
            <person name="Alonso J."/>
            <person name="Altafi H."/>
            <person name="Araujo R."/>
            <person name="Bowman C.L."/>
            <person name="Brooks S.Y."/>
            <person name="Buehler E."/>
            <person name="Chan A."/>
            <person name="Chao Q."/>
            <person name="Chen H."/>
            <person name="Cheuk R.F."/>
            <person name="Chin C.W."/>
            <person name="Chung M.K."/>
            <person name="Conn L."/>
            <person name="Conway A.B."/>
            <person name="Conway A.R."/>
            <person name="Creasy T.H."/>
            <person name="Dewar K."/>
            <person name="Dunn P."/>
            <person name="Etgu P."/>
            <person name="Feldblyum T.V."/>
            <person name="Feng J."/>
            <person name="Fong B."/>
            <person name="Fujii C.Y."/>
            <person name="Gill J.E."/>
            <person name="Goldsmith A.D."/>
            <person name="Haas B."/>
            <person name="Hansen N.F."/>
            <person name="Hughes B."/>
            <person name="Huizar L."/>
            <person name="Hunter J.L."/>
            <person name="Jenkins J."/>
            <person name="Johnson-Hopson C."/>
            <person name="Khan S."/>
            <person name="Khaykin E."/>
            <person name="Kim C.J."/>
            <person name="Koo H.L."/>
            <person name="Kremenetskaia I."/>
            <person name="Kurtz D.B."/>
            <person name="Kwan A."/>
            <person name="Lam B."/>
            <person name="Langin-Hooper S."/>
            <person name="Lee A."/>
            <person name="Lee J.M."/>
            <person name="Lenz C.A."/>
            <person name="Li J.H."/>
            <person name="Li Y."/>
            <person name="Lin X."/>
            <person name="Liu S.X."/>
            <person name="Liu Z.A."/>
            <person name="Luros J.S."/>
            <person name="Maiti R."/>
            <person name="Marziali A."/>
            <person name="Militscher J."/>
            <person name="Miranda M."/>
            <person name="Nguyen M."/>
            <person name="Nierman W.C."/>
            <person name="Osborne B.I."/>
            <person name="Pai G."/>
            <person name="Peterson J."/>
            <person name="Pham P.K."/>
            <person name="Rizzo M."/>
            <person name="Rooney T."/>
            <person name="Rowley D."/>
            <person name="Sakano H."/>
            <person name="Salzberg S.L."/>
            <person name="Schwartz J.R."/>
            <person name="Shinn P."/>
            <person name="Southwick A.M."/>
            <person name="Sun H."/>
            <person name="Tallon L.J."/>
            <person name="Tambunga G."/>
            <person name="Toriumi M.J."/>
            <person name="Town C.D."/>
            <person name="Utterback T."/>
            <person name="Van Aken S."/>
            <person name="Vaysberg M."/>
            <person name="Vysotskaia V.S."/>
            <person name="Walker M."/>
            <person name="Wu D."/>
            <person name="Yu G."/>
            <person name="Fraser C.M."/>
            <person name="Venter J.C."/>
            <person name="Davis R.W."/>
        </authorList>
    </citation>
    <scope>NUCLEOTIDE SEQUENCE [LARGE SCALE GENOMIC DNA]</scope>
    <source>
        <strain>cv. Columbia</strain>
    </source>
</reference>
<reference evidence="2" key="3">
    <citation type="submission" date="2000-10" db="EMBL/GenBank/DDBJ databases">
        <authorList>
            <person name="Chao Q."/>
            <person name="Brooks S."/>
            <person name="Buehler E."/>
            <person name="Johnson-Hopson C."/>
            <person name="Khan S."/>
            <person name="Kim C."/>
            <person name="Shinn P."/>
            <person name="Altafi H."/>
            <person name="Bei B."/>
            <person name="Chin C."/>
            <person name="Chiou J."/>
            <person name="Choi E."/>
            <person name="Conn L."/>
            <person name="Conway A."/>
            <person name="Gonzalez A."/>
            <person name="Hansen N."/>
            <person name="Howing B."/>
            <person name="Koo T."/>
            <person name="Lam B."/>
            <person name="Lee J."/>
            <person name="Lenz C."/>
            <person name="Li J."/>
            <person name="Liu A."/>
            <person name="Liu J."/>
            <person name="Liu S."/>
            <person name="Mukharsky N."/>
            <person name="Nguyen M."/>
            <person name="Palm C."/>
            <person name="Pham P."/>
            <person name="Sakano H."/>
            <person name="Schwartz J."/>
            <person name="Southwick A."/>
            <person name="Thaveri A."/>
            <person name="Toriumi M."/>
            <person name="Vaysberg M."/>
            <person name="Yu G."/>
            <person name="Davis R."/>
            <person name="Federspiel N."/>
            <person name="Theologis A."/>
            <person name="Ecker J."/>
        </authorList>
    </citation>
    <scope>NUCLEOTIDE SEQUENCE</scope>
</reference>
<feature type="region of interest" description="Disordered" evidence="1">
    <location>
        <begin position="327"/>
        <end position="355"/>
    </location>
</feature>
<accession>Q9SXE4</accession>
<dbReference type="InterPro" id="IPR008581">
    <property type="entry name" value="DUF863_pln"/>
</dbReference>
<dbReference type="PhylomeDB" id="Q9SXE4"/>
<dbReference type="PIR" id="C96651">
    <property type="entry name" value="C96651"/>
</dbReference>
<protein>
    <submittedName>
        <fullName evidence="2">T3P18.9</fullName>
    </submittedName>
</protein>
<dbReference type="EMBL" id="AC005698">
    <property type="protein sequence ID" value="AAD43610.1"/>
    <property type="molecule type" value="Genomic_DNA"/>
</dbReference>
<dbReference type="PANTHER" id="PTHR33167">
    <property type="entry name" value="TRANSCRIPTION FACTOR, PUTATIVE (DUF863)-RELATED"/>
    <property type="match status" value="1"/>
</dbReference>
<dbReference type="PANTHER" id="PTHR33167:SF29">
    <property type="entry name" value="T28K15.14 PROTEIN"/>
    <property type="match status" value="1"/>
</dbReference>
<dbReference type="TAIR" id="AT1G62530"/>
<dbReference type="AlphaFoldDB" id="Q9SXE4"/>
<feature type="compositionally biased region" description="Polar residues" evidence="1">
    <location>
        <begin position="339"/>
        <end position="349"/>
    </location>
</feature>
<reference evidence="2" key="1">
    <citation type="submission" date="1999-01" db="EMBL/GenBank/DDBJ databases">
        <title>Genomic sequence for Arabidopsis thaliana BAC T3P18 from Chromosome 1.</title>
        <authorList>
            <person name="Walker M."/>
            <person name="Shinn P."/>
            <person name="Buehler E."/>
            <person name="Chao Q."/>
            <person name="Dunn P."/>
            <person name="Kim C."/>
            <person name="Altafi H."/>
            <person name="Araujo R."/>
            <person name="Conn L."/>
            <person name="Conway A.B."/>
            <person name="Gonzalez A."/>
            <person name="Hansen N.F."/>
            <person name="Huizar L."/>
            <person name="Kremenetskaia I."/>
            <person name="Lenz C."/>
            <person name="Li J."/>
            <person name="Liu S."/>
            <person name="Luros S."/>
            <person name="Rowley D."/>
            <person name="Schwartz J."/>
            <person name="Toriumi M."/>
            <person name="Vysotskaia V."/>
            <person name="Yu G."/>
            <person name="Davis R.W."/>
            <person name="Federspiel N.A."/>
            <person name="Theologis A."/>
            <person name="Ecker J.R."/>
        </authorList>
    </citation>
    <scope>NUCLEOTIDE SEQUENCE</scope>
</reference>
<evidence type="ECO:0000313" key="2">
    <source>
        <dbReference type="EMBL" id="AAD43610.1"/>
    </source>
</evidence>
<dbReference type="Pfam" id="PF05904">
    <property type="entry name" value="DUF863"/>
    <property type="match status" value="1"/>
</dbReference>
<evidence type="ECO:0000256" key="1">
    <source>
        <dbReference type="SAM" id="MobiDB-lite"/>
    </source>
</evidence>
<dbReference type="ExpressionAtlas" id="Q9SXE4">
    <property type="expression patterns" value="baseline and differential"/>
</dbReference>
<proteinExistence type="predicted"/>